<comment type="subcellular location">
    <subcellularLocation>
        <location evidence="1">Membrane</location>
        <topology evidence="1">Single-pass membrane protein</topology>
    </subcellularLocation>
</comment>
<gene>
    <name evidence="7" type="ORF">DFH94DRAFT_255068</name>
</gene>
<feature type="transmembrane region" description="Helical" evidence="6">
    <location>
        <begin position="43"/>
        <end position="63"/>
    </location>
</feature>
<dbReference type="OrthoDB" id="10039147at2759"/>
<evidence type="ECO:0008006" key="9">
    <source>
        <dbReference type="Google" id="ProtNLM"/>
    </source>
</evidence>
<dbReference type="EMBL" id="WHVB01000003">
    <property type="protein sequence ID" value="KAF8484943.1"/>
    <property type="molecule type" value="Genomic_DNA"/>
</dbReference>
<reference evidence="7" key="2">
    <citation type="journal article" date="2020" name="Nat. Commun.">
        <title>Large-scale genome sequencing of mycorrhizal fungi provides insights into the early evolution of symbiotic traits.</title>
        <authorList>
            <person name="Miyauchi S."/>
            <person name="Kiss E."/>
            <person name="Kuo A."/>
            <person name="Drula E."/>
            <person name="Kohler A."/>
            <person name="Sanchez-Garcia M."/>
            <person name="Morin E."/>
            <person name="Andreopoulos B."/>
            <person name="Barry K.W."/>
            <person name="Bonito G."/>
            <person name="Buee M."/>
            <person name="Carver A."/>
            <person name="Chen C."/>
            <person name="Cichocki N."/>
            <person name="Clum A."/>
            <person name="Culley D."/>
            <person name="Crous P.W."/>
            <person name="Fauchery L."/>
            <person name="Girlanda M."/>
            <person name="Hayes R.D."/>
            <person name="Keri Z."/>
            <person name="LaButti K."/>
            <person name="Lipzen A."/>
            <person name="Lombard V."/>
            <person name="Magnuson J."/>
            <person name="Maillard F."/>
            <person name="Murat C."/>
            <person name="Nolan M."/>
            <person name="Ohm R.A."/>
            <person name="Pangilinan J."/>
            <person name="Pereira M.F."/>
            <person name="Perotto S."/>
            <person name="Peter M."/>
            <person name="Pfister S."/>
            <person name="Riley R."/>
            <person name="Sitrit Y."/>
            <person name="Stielow J.B."/>
            <person name="Szollosi G."/>
            <person name="Zifcakova L."/>
            <person name="Stursova M."/>
            <person name="Spatafora J.W."/>
            <person name="Tedersoo L."/>
            <person name="Vaario L.M."/>
            <person name="Yamada A."/>
            <person name="Yan M."/>
            <person name="Wang P."/>
            <person name="Xu J."/>
            <person name="Bruns T."/>
            <person name="Baldrian P."/>
            <person name="Vilgalys R."/>
            <person name="Dunand C."/>
            <person name="Henrissat B."/>
            <person name="Grigoriev I.V."/>
            <person name="Hibbett D."/>
            <person name="Nagy L.G."/>
            <person name="Martin F.M."/>
        </authorList>
    </citation>
    <scope>NUCLEOTIDE SEQUENCE</scope>
    <source>
        <strain evidence="7">Prilba</strain>
    </source>
</reference>
<feature type="region of interest" description="Disordered" evidence="5">
    <location>
        <begin position="355"/>
        <end position="374"/>
    </location>
</feature>
<dbReference type="PANTHER" id="PTHR12883">
    <property type="entry name" value="ADIPOCYTE-SPECIFIC PROTEIN 4-RELATED"/>
    <property type="match status" value="1"/>
</dbReference>
<dbReference type="GO" id="GO:0032469">
    <property type="term" value="P:endoplasmic reticulum calcium ion homeostasis"/>
    <property type="evidence" value="ECO:0007669"/>
    <property type="project" value="InterPro"/>
</dbReference>
<evidence type="ECO:0000256" key="4">
    <source>
        <dbReference type="ARBA" id="ARBA00023136"/>
    </source>
</evidence>
<evidence type="ECO:0000256" key="5">
    <source>
        <dbReference type="SAM" id="MobiDB-lite"/>
    </source>
</evidence>
<evidence type="ECO:0000256" key="1">
    <source>
        <dbReference type="ARBA" id="ARBA00004167"/>
    </source>
</evidence>
<feature type="compositionally biased region" description="Basic residues" evidence="5">
    <location>
        <begin position="361"/>
        <end position="374"/>
    </location>
</feature>
<evidence type="ECO:0000256" key="3">
    <source>
        <dbReference type="ARBA" id="ARBA00022989"/>
    </source>
</evidence>
<dbReference type="Proteomes" id="UP000759537">
    <property type="component" value="Unassembled WGS sequence"/>
</dbReference>
<dbReference type="GO" id="GO:0016020">
    <property type="term" value="C:membrane"/>
    <property type="evidence" value="ECO:0007669"/>
    <property type="project" value="UniProtKB-SubCell"/>
</dbReference>
<proteinExistence type="predicted"/>
<dbReference type="GO" id="GO:0005783">
    <property type="term" value="C:endoplasmic reticulum"/>
    <property type="evidence" value="ECO:0007669"/>
    <property type="project" value="InterPro"/>
</dbReference>
<keyword evidence="8" id="KW-1185">Reference proteome</keyword>
<keyword evidence="3 6" id="KW-1133">Transmembrane helix</keyword>
<reference evidence="7" key="1">
    <citation type="submission" date="2019-10" db="EMBL/GenBank/DDBJ databases">
        <authorList>
            <consortium name="DOE Joint Genome Institute"/>
            <person name="Kuo A."/>
            <person name="Miyauchi S."/>
            <person name="Kiss E."/>
            <person name="Drula E."/>
            <person name="Kohler A."/>
            <person name="Sanchez-Garcia M."/>
            <person name="Andreopoulos B."/>
            <person name="Barry K.W."/>
            <person name="Bonito G."/>
            <person name="Buee M."/>
            <person name="Carver A."/>
            <person name="Chen C."/>
            <person name="Cichocki N."/>
            <person name="Clum A."/>
            <person name="Culley D."/>
            <person name="Crous P.W."/>
            <person name="Fauchery L."/>
            <person name="Girlanda M."/>
            <person name="Hayes R."/>
            <person name="Keri Z."/>
            <person name="LaButti K."/>
            <person name="Lipzen A."/>
            <person name="Lombard V."/>
            <person name="Magnuson J."/>
            <person name="Maillard F."/>
            <person name="Morin E."/>
            <person name="Murat C."/>
            <person name="Nolan M."/>
            <person name="Ohm R."/>
            <person name="Pangilinan J."/>
            <person name="Pereira M."/>
            <person name="Perotto S."/>
            <person name="Peter M."/>
            <person name="Riley R."/>
            <person name="Sitrit Y."/>
            <person name="Stielow B."/>
            <person name="Szollosi G."/>
            <person name="Zifcakova L."/>
            <person name="Stursova M."/>
            <person name="Spatafora J.W."/>
            <person name="Tedersoo L."/>
            <person name="Vaario L.-M."/>
            <person name="Yamada A."/>
            <person name="Yan M."/>
            <person name="Wang P."/>
            <person name="Xu J."/>
            <person name="Bruns T."/>
            <person name="Baldrian P."/>
            <person name="Vilgalys R."/>
            <person name="Henrissat B."/>
            <person name="Grigoriev I.V."/>
            <person name="Hibbett D."/>
            <person name="Nagy L.G."/>
            <person name="Martin F.M."/>
        </authorList>
    </citation>
    <scope>NUCLEOTIDE SEQUENCE</scope>
    <source>
        <strain evidence="7">Prilba</strain>
    </source>
</reference>
<accession>A0A9P5N2V9</accession>
<keyword evidence="2 6" id="KW-0812">Transmembrane</keyword>
<evidence type="ECO:0000256" key="6">
    <source>
        <dbReference type="SAM" id="Phobius"/>
    </source>
</evidence>
<organism evidence="7 8">
    <name type="scientific">Russula ochroleuca</name>
    <dbReference type="NCBI Taxonomy" id="152965"/>
    <lineage>
        <taxon>Eukaryota</taxon>
        <taxon>Fungi</taxon>
        <taxon>Dikarya</taxon>
        <taxon>Basidiomycota</taxon>
        <taxon>Agaricomycotina</taxon>
        <taxon>Agaricomycetes</taxon>
        <taxon>Russulales</taxon>
        <taxon>Russulaceae</taxon>
        <taxon>Russula</taxon>
    </lineage>
</organism>
<dbReference type="Pfam" id="PF07946">
    <property type="entry name" value="CCDC47"/>
    <property type="match status" value="1"/>
</dbReference>
<keyword evidence="4 6" id="KW-0472">Membrane</keyword>
<evidence type="ECO:0000313" key="8">
    <source>
        <dbReference type="Proteomes" id="UP000759537"/>
    </source>
</evidence>
<dbReference type="PANTHER" id="PTHR12883:SF0">
    <property type="entry name" value="PAT COMPLEX SUBUNIT CCDC47"/>
    <property type="match status" value="1"/>
</dbReference>
<comment type="caution">
    <text evidence="7">The sequence shown here is derived from an EMBL/GenBank/DDBJ whole genome shotgun (WGS) entry which is preliminary data.</text>
</comment>
<dbReference type="GO" id="GO:0005509">
    <property type="term" value="F:calcium ion binding"/>
    <property type="evidence" value="ECO:0007669"/>
    <property type="project" value="InterPro"/>
</dbReference>
<sequence>MALQASQLVRDLSQFLTPTIPVLDSDYDGLELSWKIFVFRPALFKYEPFLLAAVLFYGAFFWFGSRMNRSKANTWLSAHMGIFKKQFSRPTAAGGDGIVDLTSDGYSDFFAFSTGRSTIASLHTVFALRPRHDFFQLAVQFGWGLVDLLYTPKDEVTLDFKLHATAGVPEFVWALVVRGEANSIKKERWDLTFTKTTENPQLPPNVVIMSEYADVTENVLKIAGPVLEALKDPKIQPYFRSLSITDQPRVRPMIVSSKKAKHVILSLAVPPPSRIDVSTRLLSALFGLIDALEKVNLRPETKSKIKKTRENFAKTLKDEAEREAREEAAEAKLAAKRRAEEERIASLSAAEQQKLLERDRKRNLRKTQGKIVKK</sequence>
<protein>
    <recommendedName>
        <fullName evidence="9">DUF1682-domain-containing protein</fullName>
    </recommendedName>
</protein>
<dbReference type="InterPro" id="IPR012879">
    <property type="entry name" value="CCDC47"/>
</dbReference>
<dbReference type="AlphaFoldDB" id="A0A9P5N2V9"/>
<evidence type="ECO:0000313" key="7">
    <source>
        <dbReference type="EMBL" id="KAF8484943.1"/>
    </source>
</evidence>
<name>A0A9P5N2V9_9AGAM</name>
<evidence type="ECO:0000256" key="2">
    <source>
        <dbReference type="ARBA" id="ARBA00022692"/>
    </source>
</evidence>